<evidence type="ECO:0000256" key="10">
    <source>
        <dbReference type="ARBA" id="ARBA00023172"/>
    </source>
</evidence>
<evidence type="ECO:0000256" key="8">
    <source>
        <dbReference type="ARBA" id="ARBA00022842"/>
    </source>
</evidence>
<keyword evidence="2" id="KW-0963">Cytoplasm</keyword>
<evidence type="ECO:0000256" key="4">
    <source>
        <dbReference type="ARBA" id="ARBA00022723"/>
    </source>
</evidence>
<organism evidence="12">
    <name type="scientific">hydrocarbon metagenome</name>
    <dbReference type="NCBI Taxonomy" id="938273"/>
    <lineage>
        <taxon>unclassified sequences</taxon>
        <taxon>metagenomes</taxon>
        <taxon>ecological metagenomes</taxon>
    </lineage>
</organism>
<dbReference type="GO" id="GO:0006310">
    <property type="term" value="P:DNA recombination"/>
    <property type="evidence" value="ECO:0007669"/>
    <property type="project" value="UniProtKB-KW"/>
</dbReference>
<dbReference type="FunFam" id="3.30.420.10:FF:000002">
    <property type="entry name" value="Crossover junction endodeoxyribonuclease RuvC"/>
    <property type="match status" value="1"/>
</dbReference>
<evidence type="ECO:0000256" key="6">
    <source>
        <dbReference type="ARBA" id="ARBA00022763"/>
    </source>
</evidence>
<keyword evidence="11" id="KW-0234">DNA repair</keyword>
<dbReference type="InterPro" id="IPR002176">
    <property type="entry name" value="X-over_junc_endoDNase_RuvC"/>
</dbReference>
<name>A0A0W8FSK9_9ZZZZ</name>
<keyword evidence="3" id="KW-0540">Nuclease</keyword>
<keyword evidence="10" id="KW-0233">DNA recombination</keyword>
<protein>
    <submittedName>
        <fullName evidence="12">Crossover junction endodeoxyribonuclease ruvc</fullName>
        <ecNumber evidence="12">3.1.22.4</ecNumber>
    </submittedName>
</protein>
<sequence length="159" mass="17442">MRILGIDPGSHVTGYGIIEKKGNYLRPVLYGEIKPKKDSPLSATLIYVYQQLSAVISQTAPEAIVLENIFYGKNVRSLIKQAQVRGVAIYAGADKNIDVFEYSPLEIKKAVVGYGRAEKRQVQVMVKAILKLPELPPADAADALATAICHANFFKDKPI</sequence>
<comment type="caution">
    <text evidence="12">The sequence shown here is derived from an EMBL/GenBank/DDBJ whole genome shotgun (WGS) entry which is preliminary data.</text>
</comment>
<dbReference type="PANTHER" id="PTHR30194">
    <property type="entry name" value="CROSSOVER JUNCTION ENDODEOXYRIBONUCLEASE RUVC"/>
    <property type="match status" value="1"/>
</dbReference>
<dbReference type="Gene3D" id="3.30.420.10">
    <property type="entry name" value="Ribonuclease H-like superfamily/Ribonuclease H"/>
    <property type="match status" value="1"/>
</dbReference>
<evidence type="ECO:0000256" key="11">
    <source>
        <dbReference type="ARBA" id="ARBA00023204"/>
    </source>
</evidence>
<dbReference type="EMBL" id="LNQE01000882">
    <property type="protein sequence ID" value="KUG23863.1"/>
    <property type="molecule type" value="Genomic_DNA"/>
</dbReference>
<keyword evidence="7 12" id="KW-0378">Hydrolase</keyword>
<dbReference type="GO" id="GO:0046872">
    <property type="term" value="F:metal ion binding"/>
    <property type="evidence" value="ECO:0007669"/>
    <property type="project" value="UniProtKB-KW"/>
</dbReference>
<dbReference type="NCBIfam" id="NF000711">
    <property type="entry name" value="PRK00039.2-1"/>
    <property type="match status" value="1"/>
</dbReference>
<dbReference type="GO" id="GO:0006281">
    <property type="term" value="P:DNA repair"/>
    <property type="evidence" value="ECO:0007669"/>
    <property type="project" value="UniProtKB-KW"/>
</dbReference>
<evidence type="ECO:0000256" key="7">
    <source>
        <dbReference type="ARBA" id="ARBA00022801"/>
    </source>
</evidence>
<dbReference type="GO" id="GO:0016787">
    <property type="term" value="F:hydrolase activity"/>
    <property type="evidence" value="ECO:0007669"/>
    <property type="project" value="UniProtKB-KW"/>
</dbReference>
<evidence type="ECO:0000313" key="12">
    <source>
        <dbReference type="EMBL" id="KUG23863.1"/>
    </source>
</evidence>
<evidence type="ECO:0000256" key="2">
    <source>
        <dbReference type="ARBA" id="ARBA00022490"/>
    </source>
</evidence>
<comment type="similarity">
    <text evidence="1">Belongs to the RuvC family.</text>
</comment>
<dbReference type="PRINTS" id="PR00696">
    <property type="entry name" value="RSOLVASERUVC"/>
</dbReference>
<dbReference type="PANTHER" id="PTHR30194:SF3">
    <property type="entry name" value="CROSSOVER JUNCTION ENDODEOXYRIBONUCLEASE RUVC"/>
    <property type="match status" value="1"/>
</dbReference>
<keyword evidence="5" id="KW-0255">Endonuclease</keyword>
<dbReference type="SUPFAM" id="SSF53098">
    <property type="entry name" value="Ribonuclease H-like"/>
    <property type="match status" value="1"/>
</dbReference>
<dbReference type="GO" id="GO:0004520">
    <property type="term" value="F:DNA endonuclease activity"/>
    <property type="evidence" value="ECO:0007669"/>
    <property type="project" value="InterPro"/>
</dbReference>
<evidence type="ECO:0000256" key="9">
    <source>
        <dbReference type="ARBA" id="ARBA00023125"/>
    </source>
</evidence>
<dbReference type="Pfam" id="PF02075">
    <property type="entry name" value="RuvC"/>
    <property type="match status" value="1"/>
</dbReference>
<keyword evidence="4" id="KW-0479">Metal-binding</keyword>
<dbReference type="GO" id="GO:0003677">
    <property type="term" value="F:DNA binding"/>
    <property type="evidence" value="ECO:0007669"/>
    <property type="project" value="UniProtKB-KW"/>
</dbReference>
<dbReference type="CDD" id="cd16962">
    <property type="entry name" value="RuvC"/>
    <property type="match status" value="1"/>
</dbReference>
<dbReference type="InterPro" id="IPR036397">
    <property type="entry name" value="RNaseH_sf"/>
</dbReference>
<proteinExistence type="inferred from homology"/>
<reference evidence="12" key="1">
    <citation type="journal article" date="2015" name="Proc. Natl. Acad. Sci. U.S.A.">
        <title>Networks of energetic and metabolic interactions define dynamics in microbial communities.</title>
        <authorList>
            <person name="Embree M."/>
            <person name="Liu J.K."/>
            <person name="Al-Bassam M.M."/>
            <person name="Zengler K."/>
        </authorList>
    </citation>
    <scope>NUCLEOTIDE SEQUENCE</scope>
</reference>
<gene>
    <name evidence="12" type="ORF">ASZ90_006348</name>
</gene>
<dbReference type="NCBIfam" id="TIGR00228">
    <property type="entry name" value="ruvC"/>
    <property type="match status" value="1"/>
</dbReference>
<dbReference type="InterPro" id="IPR012337">
    <property type="entry name" value="RNaseH-like_sf"/>
</dbReference>
<evidence type="ECO:0000256" key="3">
    <source>
        <dbReference type="ARBA" id="ARBA00022722"/>
    </source>
</evidence>
<keyword evidence="9" id="KW-0238">DNA-binding</keyword>
<evidence type="ECO:0000256" key="1">
    <source>
        <dbReference type="ARBA" id="ARBA00009518"/>
    </source>
</evidence>
<dbReference type="HAMAP" id="MF_00034">
    <property type="entry name" value="RuvC"/>
    <property type="match status" value="1"/>
</dbReference>
<dbReference type="EC" id="3.1.22.4" evidence="12"/>
<dbReference type="AlphaFoldDB" id="A0A0W8FSK9"/>
<accession>A0A0W8FSK9</accession>
<evidence type="ECO:0000256" key="5">
    <source>
        <dbReference type="ARBA" id="ARBA00022759"/>
    </source>
</evidence>
<keyword evidence="8" id="KW-0460">Magnesium</keyword>
<keyword evidence="6" id="KW-0227">DNA damage</keyword>